<accession>A0A9W9MY41</accession>
<sequence>MLELADVAAVQVGDALVQRAGLVRPSKQKLGGDMKEFCNSRRRILATRALTVLRQGQSNGSTWAENGPGLSVGETRHRALRPEVA</sequence>
<protein>
    <submittedName>
        <fullName evidence="2">Uncharacterized protein</fullName>
    </submittedName>
</protein>
<reference evidence="2" key="1">
    <citation type="submission" date="2022-11" db="EMBL/GenBank/DDBJ databases">
        <authorList>
            <person name="Petersen C."/>
        </authorList>
    </citation>
    <scope>NUCLEOTIDE SEQUENCE</scope>
    <source>
        <strain evidence="2">IBT 20477</strain>
    </source>
</reference>
<evidence type="ECO:0000313" key="2">
    <source>
        <dbReference type="EMBL" id="KAJ5209698.1"/>
    </source>
</evidence>
<evidence type="ECO:0000256" key="1">
    <source>
        <dbReference type="SAM" id="MobiDB-lite"/>
    </source>
</evidence>
<dbReference type="EMBL" id="JAPQKQ010000002">
    <property type="protein sequence ID" value="KAJ5209698.1"/>
    <property type="molecule type" value="Genomic_DNA"/>
</dbReference>
<gene>
    <name evidence="2" type="ORF">N7449_004077</name>
</gene>
<evidence type="ECO:0000313" key="3">
    <source>
        <dbReference type="Proteomes" id="UP001150942"/>
    </source>
</evidence>
<dbReference type="OrthoDB" id="10395596at2759"/>
<comment type="caution">
    <text evidence="2">The sequence shown here is derived from an EMBL/GenBank/DDBJ whole genome shotgun (WGS) entry which is preliminary data.</text>
</comment>
<feature type="compositionally biased region" description="Basic and acidic residues" evidence="1">
    <location>
        <begin position="74"/>
        <end position="85"/>
    </location>
</feature>
<dbReference type="Proteomes" id="UP001150942">
    <property type="component" value="Unassembled WGS sequence"/>
</dbReference>
<organism evidence="2 3">
    <name type="scientific">Penicillium cf. viridicatum</name>
    <dbReference type="NCBI Taxonomy" id="2972119"/>
    <lineage>
        <taxon>Eukaryota</taxon>
        <taxon>Fungi</taxon>
        <taxon>Dikarya</taxon>
        <taxon>Ascomycota</taxon>
        <taxon>Pezizomycotina</taxon>
        <taxon>Eurotiomycetes</taxon>
        <taxon>Eurotiomycetidae</taxon>
        <taxon>Eurotiales</taxon>
        <taxon>Aspergillaceae</taxon>
        <taxon>Penicillium</taxon>
    </lineage>
</organism>
<proteinExistence type="predicted"/>
<reference evidence="2" key="2">
    <citation type="journal article" date="2023" name="IMA Fungus">
        <title>Comparative genomic study of the Penicillium genus elucidates a diverse pangenome and 15 lateral gene transfer events.</title>
        <authorList>
            <person name="Petersen C."/>
            <person name="Sorensen T."/>
            <person name="Nielsen M.R."/>
            <person name="Sondergaard T.E."/>
            <person name="Sorensen J.L."/>
            <person name="Fitzpatrick D.A."/>
            <person name="Frisvad J.C."/>
            <person name="Nielsen K.L."/>
        </authorList>
    </citation>
    <scope>NUCLEOTIDE SEQUENCE</scope>
    <source>
        <strain evidence="2">IBT 20477</strain>
    </source>
</reference>
<feature type="region of interest" description="Disordered" evidence="1">
    <location>
        <begin position="58"/>
        <end position="85"/>
    </location>
</feature>
<name>A0A9W9MY41_9EURO</name>
<dbReference type="AlphaFoldDB" id="A0A9W9MY41"/>
<keyword evidence="3" id="KW-1185">Reference proteome</keyword>